<accession>A0ACC0TUH5</accession>
<evidence type="ECO:0000313" key="2">
    <source>
        <dbReference type="Proteomes" id="UP001207468"/>
    </source>
</evidence>
<comment type="caution">
    <text evidence="1">The sequence shown here is derived from an EMBL/GenBank/DDBJ whole genome shotgun (WGS) entry which is preliminary data.</text>
</comment>
<proteinExistence type="predicted"/>
<sequence length="240" mass="26549">MIRLLSHALDIFLRLSTCKPTSSHLQTPLEHQLSHDHLPHQQFPANDDESFSMPAMSQQPYIVTPSSYLQSSFNLTLIEYSHQTGIDLTTHPFAAIVNDIHSVDATIAALQERILSSSDSKIGDSIAGLMSKLKSIVHIVFLLSPSEALSENIDSRFSPAKAIIISADVLLAIATDCGTSYDAILDLFDCIESYLKLLGVYVEIPPHMVVIEKAMKILFQLILVLALATQQAQQGRLRRR</sequence>
<name>A0ACC0TUH5_9AGAM</name>
<gene>
    <name evidence="1" type="ORF">F5148DRAFT_1247082</name>
</gene>
<keyword evidence="2" id="KW-1185">Reference proteome</keyword>
<organism evidence="1 2">
    <name type="scientific">Russula earlei</name>
    <dbReference type="NCBI Taxonomy" id="71964"/>
    <lineage>
        <taxon>Eukaryota</taxon>
        <taxon>Fungi</taxon>
        <taxon>Dikarya</taxon>
        <taxon>Basidiomycota</taxon>
        <taxon>Agaricomycotina</taxon>
        <taxon>Agaricomycetes</taxon>
        <taxon>Russulales</taxon>
        <taxon>Russulaceae</taxon>
        <taxon>Russula</taxon>
    </lineage>
</organism>
<reference evidence="1" key="1">
    <citation type="submission" date="2021-03" db="EMBL/GenBank/DDBJ databases">
        <title>Evolutionary priming and transition to the ectomycorrhizal habit in an iconic lineage of mushroom-forming fungi: is preadaptation a requirement?</title>
        <authorList>
            <consortium name="DOE Joint Genome Institute"/>
            <person name="Looney B.P."/>
            <person name="Miyauchi S."/>
            <person name="Morin E."/>
            <person name="Drula E."/>
            <person name="Courty P.E."/>
            <person name="Chicoki N."/>
            <person name="Fauchery L."/>
            <person name="Kohler A."/>
            <person name="Kuo A."/>
            <person name="LaButti K."/>
            <person name="Pangilinan J."/>
            <person name="Lipzen A."/>
            <person name="Riley R."/>
            <person name="Andreopoulos W."/>
            <person name="He G."/>
            <person name="Johnson J."/>
            <person name="Barry K.W."/>
            <person name="Grigoriev I.V."/>
            <person name="Nagy L."/>
            <person name="Hibbett D."/>
            <person name="Henrissat B."/>
            <person name="Matheny P.B."/>
            <person name="Labbe J."/>
            <person name="Martin A.F."/>
        </authorList>
    </citation>
    <scope>NUCLEOTIDE SEQUENCE</scope>
    <source>
        <strain evidence="1">BPL698</strain>
    </source>
</reference>
<protein>
    <submittedName>
        <fullName evidence="1">Uncharacterized protein</fullName>
    </submittedName>
</protein>
<evidence type="ECO:0000313" key="1">
    <source>
        <dbReference type="EMBL" id="KAI9449561.1"/>
    </source>
</evidence>
<dbReference type="Proteomes" id="UP001207468">
    <property type="component" value="Unassembled WGS sequence"/>
</dbReference>
<dbReference type="EMBL" id="JAGFNK010000490">
    <property type="protein sequence ID" value="KAI9449561.1"/>
    <property type="molecule type" value="Genomic_DNA"/>
</dbReference>